<feature type="domain" description="GTD-binding" evidence="6">
    <location>
        <begin position="139"/>
        <end position="237"/>
    </location>
</feature>
<accession>A0AAJ6X2N2</accession>
<evidence type="ECO:0000256" key="1">
    <source>
        <dbReference type="ARBA" id="ARBA00004370"/>
    </source>
</evidence>
<feature type="coiled-coil region" evidence="5">
    <location>
        <begin position="150"/>
        <end position="239"/>
    </location>
</feature>
<sequence length="286" mass="32798">MRILGCVCLLIVTCSVLELYKGILLAFSGLFLMDCVSYLKVLTQNVGFKGLRFLQFTWHGKSLVQFLCGFRGESRNPKNGSCSKLDFDKLCDTKIPSSCLENSKAKNEDNSMTRKEVVNDGILDDDDCEREYSVEDEEYDVTALRRLVKIERLRADMAHAELEKERMASASAADEAMAMILRLQNEKSSTEIEAKQYRQLAERKQEFLKEVIESLQWDIINLEHERSEMEENLRLYREKLGQYVKSDEVDQFEASGARMSYLRSTMEDGIEDVPNLSLDSMDSSVL</sequence>
<dbReference type="PANTHER" id="PTHR31422:SF2">
    <property type="entry name" value="PROTEIN FLOURY 1-LIKE"/>
    <property type="match status" value="1"/>
</dbReference>
<reference evidence="8" key="1">
    <citation type="submission" date="2025-08" db="UniProtKB">
        <authorList>
            <consortium name="RefSeq"/>
        </authorList>
    </citation>
    <scope>IDENTIFICATION</scope>
</reference>
<dbReference type="GO" id="GO:0080115">
    <property type="term" value="F:myosin XI tail binding"/>
    <property type="evidence" value="ECO:0007669"/>
    <property type="project" value="UniProtKB-ARBA"/>
</dbReference>
<dbReference type="GO" id="GO:0016020">
    <property type="term" value="C:membrane"/>
    <property type="evidence" value="ECO:0007669"/>
    <property type="project" value="UniProtKB-SubCell"/>
</dbReference>
<dbReference type="KEGG" id="peu:105109966"/>
<dbReference type="Proteomes" id="UP000694918">
    <property type="component" value="Unplaced"/>
</dbReference>
<dbReference type="Pfam" id="PF04576">
    <property type="entry name" value="Zein-binding"/>
    <property type="match status" value="1"/>
</dbReference>
<comment type="subcellular location">
    <subcellularLocation>
        <location evidence="1">Membrane</location>
    </subcellularLocation>
</comment>
<protein>
    <submittedName>
        <fullName evidence="8">Uncharacterized protein LOC105109966</fullName>
    </submittedName>
</protein>
<dbReference type="InterPro" id="IPR007656">
    <property type="entry name" value="GTD-bd"/>
</dbReference>
<name>A0AAJ6X2N2_POPEU</name>
<dbReference type="RefSeq" id="XP_011003151.1">
    <property type="nucleotide sequence ID" value="XM_011004849.1"/>
</dbReference>
<dbReference type="AlphaFoldDB" id="A0AAJ6X2N2"/>
<keyword evidence="2" id="KW-0812">Transmembrane</keyword>
<keyword evidence="3" id="KW-1133">Transmembrane helix</keyword>
<dbReference type="PANTHER" id="PTHR31422">
    <property type="entry name" value="BNAANNG28530D PROTEIN"/>
    <property type="match status" value="1"/>
</dbReference>
<evidence type="ECO:0000313" key="7">
    <source>
        <dbReference type="Proteomes" id="UP000694918"/>
    </source>
</evidence>
<evidence type="ECO:0000256" key="4">
    <source>
        <dbReference type="ARBA" id="ARBA00023136"/>
    </source>
</evidence>
<dbReference type="GeneID" id="105109966"/>
<evidence type="ECO:0000259" key="6">
    <source>
        <dbReference type="PROSITE" id="PS51775"/>
    </source>
</evidence>
<proteinExistence type="predicted"/>
<keyword evidence="5" id="KW-0175">Coiled coil</keyword>
<evidence type="ECO:0000256" key="2">
    <source>
        <dbReference type="ARBA" id="ARBA00022692"/>
    </source>
</evidence>
<keyword evidence="7" id="KW-1185">Reference proteome</keyword>
<evidence type="ECO:0000256" key="3">
    <source>
        <dbReference type="ARBA" id="ARBA00022989"/>
    </source>
</evidence>
<evidence type="ECO:0000313" key="8">
    <source>
        <dbReference type="RefSeq" id="XP_011003151.1"/>
    </source>
</evidence>
<gene>
    <name evidence="8" type="primary">LOC105109966</name>
</gene>
<keyword evidence="4" id="KW-0472">Membrane</keyword>
<evidence type="ECO:0000256" key="5">
    <source>
        <dbReference type="SAM" id="Coils"/>
    </source>
</evidence>
<organism evidence="7 8">
    <name type="scientific">Populus euphratica</name>
    <name type="common">Euphrates poplar</name>
    <dbReference type="NCBI Taxonomy" id="75702"/>
    <lineage>
        <taxon>Eukaryota</taxon>
        <taxon>Viridiplantae</taxon>
        <taxon>Streptophyta</taxon>
        <taxon>Embryophyta</taxon>
        <taxon>Tracheophyta</taxon>
        <taxon>Spermatophyta</taxon>
        <taxon>Magnoliopsida</taxon>
        <taxon>eudicotyledons</taxon>
        <taxon>Gunneridae</taxon>
        <taxon>Pentapetalae</taxon>
        <taxon>rosids</taxon>
        <taxon>fabids</taxon>
        <taxon>Malpighiales</taxon>
        <taxon>Salicaceae</taxon>
        <taxon>Saliceae</taxon>
        <taxon>Populus</taxon>
    </lineage>
</organism>
<dbReference type="PROSITE" id="PS51775">
    <property type="entry name" value="GTD_BINDING"/>
    <property type="match status" value="1"/>
</dbReference>